<dbReference type="KEGG" id="bcou:IC761_27745"/>
<dbReference type="InterPro" id="IPR050833">
    <property type="entry name" value="Poly_Biosynth_Transport"/>
</dbReference>
<keyword evidence="5 7" id="KW-0472">Membrane</keyword>
<dbReference type="EMBL" id="CP061379">
    <property type="protein sequence ID" value="QPF90263.1"/>
    <property type="molecule type" value="Genomic_DNA"/>
</dbReference>
<comment type="subcellular location">
    <subcellularLocation>
        <location evidence="1">Cell membrane</location>
        <topology evidence="1">Multi-pass membrane protein</topology>
    </subcellularLocation>
</comment>
<feature type="transmembrane region" description="Helical" evidence="7">
    <location>
        <begin position="257"/>
        <end position="275"/>
    </location>
</feature>
<name>A0A7S9D302_9BRAD</name>
<evidence type="ECO:0000256" key="2">
    <source>
        <dbReference type="ARBA" id="ARBA00022475"/>
    </source>
</evidence>
<evidence type="ECO:0000256" key="1">
    <source>
        <dbReference type="ARBA" id="ARBA00004651"/>
    </source>
</evidence>
<evidence type="ECO:0000256" key="7">
    <source>
        <dbReference type="SAM" id="Phobius"/>
    </source>
</evidence>
<dbReference type="AlphaFoldDB" id="A0A7S9D302"/>
<keyword evidence="2" id="KW-1003">Cell membrane</keyword>
<keyword evidence="3 7" id="KW-0812">Transmembrane</keyword>
<keyword evidence="4 7" id="KW-1133">Transmembrane helix</keyword>
<evidence type="ECO:0000256" key="3">
    <source>
        <dbReference type="ARBA" id="ARBA00022692"/>
    </source>
</evidence>
<protein>
    <submittedName>
        <fullName evidence="8">Polysaccharide biosynthesis C-terminal domain-containing protein</fullName>
    </submittedName>
</protein>
<feature type="transmembrane region" description="Helical" evidence="7">
    <location>
        <begin position="90"/>
        <end position="113"/>
    </location>
</feature>
<dbReference type="GO" id="GO:0005886">
    <property type="term" value="C:plasma membrane"/>
    <property type="evidence" value="ECO:0007669"/>
    <property type="project" value="UniProtKB-SubCell"/>
</dbReference>
<reference evidence="8 9" key="1">
    <citation type="submission" date="2020-09" db="EMBL/GenBank/DDBJ databases">
        <title>Complete genomes of bradyrhizobia occurring on native shrubby legumes in Australia.</title>
        <authorList>
            <person name="Lafay B."/>
        </authorList>
    </citation>
    <scope>NUCLEOTIDE SEQUENCE [LARGE SCALE GENOMIC DNA]</scope>
    <source>
        <strain evidence="8 9">BDV5040</strain>
    </source>
</reference>
<gene>
    <name evidence="8" type="ORF">IC761_27745</name>
</gene>
<evidence type="ECO:0000256" key="4">
    <source>
        <dbReference type="ARBA" id="ARBA00022989"/>
    </source>
</evidence>
<accession>A0A7S9D302</accession>
<evidence type="ECO:0000313" key="9">
    <source>
        <dbReference type="Proteomes" id="UP000594621"/>
    </source>
</evidence>
<evidence type="ECO:0000256" key="5">
    <source>
        <dbReference type="ARBA" id="ARBA00023136"/>
    </source>
</evidence>
<evidence type="ECO:0000256" key="6">
    <source>
        <dbReference type="SAM" id="MobiDB-lite"/>
    </source>
</evidence>
<feature type="transmembrane region" description="Helical" evidence="7">
    <location>
        <begin position="332"/>
        <end position="348"/>
    </location>
</feature>
<dbReference type="PANTHER" id="PTHR30250">
    <property type="entry name" value="PST FAMILY PREDICTED COLANIC ACID TRANSPORTER"/>
    <property type="match status" value="1"/>
</dbReference>
<feature type="transmembrane region" description="Helical" evidence="7">
    <location>
        <begin position="179"/>
        <end position="203"/>
    </location>
</feature>
<dbReference type="Proteomes" id="UP000594621">
    <property type="component" value="Chromosome"/>
</dbReference>
<proteinExistence type="predicted"/>
<organism evidence="8 9">
    <name type="scientific">Bradyrhizobium commune</name>
    <dbReference type="NCBI Taxonomy" id="83627"/>
    <lineage>
        <taxon>Bacteria</taxon>
        <taxon>Pseudomonadati</taxon>
        <taxon>Pseudomonadota</taxon>
        <taxon>Alphaproteobacteria</taxon>
        <taxon>Hyphomicrobiales</taxon>
        <taxon>Nitrobacteraceae</taxon>
        <taxon>Bradyrhizobium</taxon>
    </lineage>
</organism>
<dbReference type="PANTHER" id="PTHR30250:SF11">
    <property type="entry name" value="O-ANTIGEN TRANSPORTER-RELATED"/>
    <property type="match status" value="1"/>
</dbReference>
<feature type="transmembrane region" description="Helical" evidence="7">
    <location>
        <begin position="396"/>
        <end position="415"/>
    </location>
</feature>
<feature type="region of interest" description="Disordered" evidence="6">
    <location>
        <begin position="438"/>
        <end position="458"/>
    </location>
</feature>
<feature type="transmembrane region" description="Helical" evidence="7">
    <location>
        <begin position="296"/>
        <end position="320"/>
    </location>
</feature>
<keyword evidence="9" id="KW-1185">Reference proteome</keyword>
<feature type="transmembrane region" description="Helical" evidence="7">
    <location>
        <begin position="119"/>
        <end position="139"/>
    </location>
</feature>
<feature type="transmembrane region" description="Helical" evidence="7">
    <location>
        <begin position="46"/>
        <end position="69"/>
    </location>
</feature>
<feature type="transmembrane region" description="Helical" evidence="7">
    <location>
        <begin position="224"/>
        <end position="245"/>
    </location>
</feature>
<evidence type="ECO:0000313" key="8">
    <source>
        <dbReference type="EMBL" id="QPF90263.1"/>
    </source>
</evidence>
<feature type="transmembrane region" description="Helical" evidence="7">
    <location>
        <begin position="369"/>
        <end position="390"/>
    </location>
</feature>
<dbReference type="RefSeq" id="WP_195799855.1">
    <property type="nucleotide sequence ID" value="NZ_CP061379.1"/>
</dbReference>
<sequence>MIRNAFIKRAVAALTLLFSGTFVAALLNFIAQLTLARSLELESLGAIAALSSMINFLALVGMGGMNWFLLQVVGMEKDAACRWYFPASKLVALLTGLSIAGLAAYTLTIARFLPSERMLLLAASVPMLLGQLAVELTSVRYQIERSAHQVAFWQVVTPLGRATVALVLKTFALSSLRSVLVGFGLMGLIALFWSLAIVPVRSWNRLLSSYRHSHPSVLDTLRSAGPFLLFGALYLLFFQGPIVILEYFRGGAETAQYNIAFLIVSATLMFPSVFYSKFIAERTFHWGHHDRPKLAAAFYLSAALMAAVGLSAMLALMVSANSLIPWLFGSRYAPSINLLLVMSVAIPVRFLQSAYSSLLVTGPQTIPRVIYLGLAALASIAASCSFIPAFGAMGAAYATVVGEFVLFLLSWRGLVIHAPEIQPFGWMSPHFIRQSVSTLSDSDEHQEPQQPTYPGKKR</sequence>